<reference evidence="1 2" key="1">
    <citation type="submission" date="2020-08" db="EMBL/GenBank/DDBJ databases">
        <title>Genome sequence of Diaphorobacter aerolatus KACC 16536T.</title>
        <authorList>
            <person name="Hyun D.-W."/>
            <person name="Bae J.-W."/>
        </authorList>
    </citation>
    <scope>NUCLEOTIDE SEQUENCE [LARGE SCALE GENOMIC DNA]</scope>
    <source>
        <strain evidence="1 2">KACC 16536</strain>
    </source>
</reference>
<sequence>MSSDSATTPPVLIIRTTQALRDLAACGTVSSSSDEACNCRLARYKGWDSITEMLWPAAQMRQVADLREPGVDEPTFEEFHPARTRYESPDAPIALAYFPVNRATVWRCRRCGLQVMRYTEFGGYYVDHRVRVLDVALVMDAPSPSPSSS</sequence>
<accession>A0A7H0GNZ2</accession>
<dbReference type="AlphaFoldDB" id="A0A7H0GNZ2"/>
<dbReference type="EMBL" id="CP060783">
    <property type="protein sequence ID" value="QNP50008.1"/>
    <property type="molecule type" value="Genomic_DNA"/>
</dbReference>
<keyword evidence="2" id="KW-1185">Reference proteome</keyword>
<organism evidence="1 2">
    <name type="scientific">Diaphorobacter aerolatus</name>
    <dbReference type="NCBI Taxonomy" id="1288495"/>
    <lineage>
        <taxon>Bacteria</taxon>
        <taxon>Pseudomonadati</taxon>
        <taxon>Pseudomonadota</taxon>
        <taxon>Betaproteobacteria</taxon>
        <taxon>Burkholderiales</taxon>
        <taxon>Comamonadaceae</taxon>
        <taxon>Diaphorobacter</taxon>
    </lineage>
</organism>
<dbReference type="Proteomes" id="UP000516028">
    <property type="component" value="Chromosome"/>
</dbReference>
<dbReference type="RefSeq" id="WP_187725548.1">
    <property type="nucleotide sequence ID" value="NZ_CP060783.1"/>
</dbReference>
<proteinExistence type="predicted"/>
<evidence type="ECO:0000313" key="2">
    <source>
        <dbReference type="Proteomes" id="UP000516028"/>
    </source>
</evidence>
<evidence type="ECO:0000313" key="1">
    <source>
        <dbReference type="EMBL" id="QNP50008.1"/>
    </source>
</evidence>
<gene>
    <name evidence="1" type="ORF">H9K75_09245</name>
</gene>
<name>A0A7H0GNZ2_9BURK</name>
<protein>
    <submittedName>
        <fullName evidence="1">Uncharacterized protein</fullName>
    </submittedName>
</protein>
<dbReference type="KEGG" id="daer:H9K75_09245"/>